<organism evidence="2 3">
    <name type="scientific">Halorubrum vacuolatum</name>
    <name type="common">Natronobacterium vacuolatum</name>
    <dbReference type="NCBI Taxonomy" id="63740"/>
    <lineage>
        <taxon>Archaea</taxon>
        <taxon>Methanobacteriati</taxon>
        <taxon>Methanobacteriota</taxon>
        <taxon>Stenosarchaea group</taxon>
        <taxon>Halobacteria</taxon>
        <taxon>Halobacteriales</taxon>
        <taxon>Haloferacaceae</taxon>
        <taxon>Halorubrum</taxon>
    </lineage>
</organism>
<dbReference type="Pfam" id="PF04014">
    <property type="entry name" value="MazE_antitoxin"/>
    <property type="match status" value="1"/>
</dbReference>
<dbReference type="RefSeq" id="WP_089383375.1">
    <property type="nucleotide sequence ID" value="NZ_FZNQ01000001.1"/>
</dbReference>
<dbReference type="PANTHER" id="PTHR42930:SF6">
    <property type="entry name" value="PHOSPHATE REGULATORY PROTEIN-LIKE PROTEIN"/>
    <property type="match status" value="1"/>
</dbReference>
<feature type="domain" description="SpoVT-AbrB" evidence="1">
    <location>
        <begin position="13"/>
        <end position="59"/>
    </location>
</feature>
<dbReference type="PANTHER" id="PTHR42930">
    <property type="entry name" value="PHOSPHATE-SPECIFIC TRANSPORT SYSTEM ACCESSORY PROTEIN PHOU"/>
    <property type="match status" value="1"/>
</dbReference>
<proteinExistence type="predicted"/>
<evidence type="ECO:0000313" key="2">
    <source>
        <dbReference type="EMBL" id="SNR25907.1"/>
    </source>
</evidence>
<dbReference type="GO" id="GO:0030643">
    <property type="term" value="P:intracellular phosphate ion homeostasis"/>
    <property type="evidence" value="ECO:0007669"/>
    <property type="project" value="InterPro"/>
</dbReference>
<dbReference type="OrthoDB" id="40991at2157"/>
<dbReference type="GO" id="GO:0003677">
    <property type="term" value="F:DNA binding"/>
    <property type="evidence" value="ECO:0007669"/>
    <property type="project" value="InterPro"/>
</dbReference>
<dbReference type="Proteomes" id="UP000198397">
    <property type="component" value="Unassembled WGS sequence"/>
</dbReference>
<gene>
    <name evidence="2" type="ORF">SAMN06264855_101419</name>
</gene>
<dbReference type="InterPro" id="IPR026022">
    <property type="entry name" value="PhoU_dom"/>
</dbReference>
<dbReference type="Pfam" id="PF01895">
    <property type="entry name" value="PhoU"/>
    <property type="match status" value="1"/>
</dbReference>
<protein>
    <submittedName>
        <fullName evidence="2">Phosphate uptake regulator</fullName>
    </submittedName>
</protein>
<sequence>MGRNEPYERKIQLTGGTTYTVSLPKEWANEQALETGSRLRLHPRGDRLLLTQPAEDAQRRTIRISAARHDTDQIGRLIEAAYIAGAETIHIVDGPKRTECVAVRDAVAGLVGIEIVSEEDGAVQIQAMLDVEDLSPKQTVVQMERMAASMHEEAIAAVVTGDPETGAHIAGLDDTVDRLFRLVAREFQGSLVDVRLDRAGNGLTAFDYYTVARQIERVADHAEKIAGTATLLDREPPDEIAGRLTQLGTDAREVVRGAVSGTMNGRDIDTLAAVLDDGRRVTAAAAELDRELHECDLADGYTLATVLDSVERTAEYGINVAEAGLQAALRRNDGVLRSNVSE</sequence>
<dbReference type="AlphaFoldDB" id="A0A238UVZ1"/>
<dbReference type="InterPro" id="IPR007159">
    <property type="entry name" value="SpoVT-AbrB_dom"/>
</dbReference>
<reference evidence="2 3" key="1">
    <citation type="submission" date="2017-06" db="EMBL/GenBank/DDBJ databases">
        <authorList>
            <person name="Kim H.J."/>
            <person name="Triplett B.A."/>
        </authorList>
    </citation>
    <scope>NUCLEOTIDE SEQUENCE [LARGE SCALE GENOMIC DNA]</scope>
    <source>
        <strain evidence="2 3">DSM 8800</strain>
    </source>
</reference>
<accession>A0A238UVZ1</accession>
<dbReference type="SMART" id="SM00966">
    <property type="entry name" value="SpoVT_AbrB"/>
    <property type="match status" value="1"/>
</dbReference>
<dbReference type="InterPro" id="IPR038078">
    <property type="entry name" value="PhoU-like_sf"/>
</dbReference>
<dbReference type="SUPFAM" id="SSF109755">
    <property type="entry name" value="PhoU-like"/>
    <property type="match status" value="1"/>
</dbReference>
<dbReference type="Gene3D" id="1.20.58.220">
    <property type="entry name" value="Phosphate transport system protein phou homolog 2, domain 2"/>
    <property type="match status" value="1"/>
</dbReference>
<dbReference type="EMBL" id="FZNQ01000001">
    <property type="protein sequence ID" value="SNR25907.1"/>
    <property type="molecule type" value="Genomic_DNA"/>
</dbReference>
<dbReference type="GO" id="GO:0045936">
    <property type="term" value="P:negative regulation of phosphate metabolic process"/>
    <property type="evidence" value="ECO:0007669"/>
    <property type="project" value="InterPro"/>
</dbReference>
<name>A0A238UVZ1_HALVU</name>
<dbReference type="InterPro" id="IPR028366">
    <property type="entry name" value="PhoU"/>
</dbReference>
<keyword evidence="3" id="KW-1185">Reference proteome</keyword>
<evidence type="ECO:0000313" key="3">
    <source>
        <dbReference type="Proteomes" id="UP000198397"/>
    </source>
</evidence>
<evidence type="ECO:0000259" key="1">
    <source>
        <dbReference type="SMART" id="SM00966"/>
    </source>
</evidence>